<sequence>MPINIPDRLPAAQVLTTENIFVMGHERASSQNIRPLKVLLLNLMPKKIETEIQIMRMLSNTPLQVDVDLLRIDNRPSKNTPEEHLNAFYRTFEEVEQQNYDGMIITGAPLGLVEWNDVVFWQRMKTIIDWANKHVTSTMYLCWAAHAALYTLYGIDRKIRQEKYSGVYPHQVLYRNHPLMRGFDDVFWVPHSRYAEINADEVEEKTNLQILAASPQTGVHLVASPDGRQLFITGHPEYDPETLHNEYVRDSAAGLNPAVPENYYRDNDPSKEPLVRWRSHGNLLFSNWLNYFVYQTTPYDLQQLKPVALAAKLS</sequence>
<keyword evidence="3 8" id="KW-0028">Amino-acid biosynthesis</keyword>
<evidence type="ECO:0000313" key="10">
    <source>
        <dbReference type="EMBL" id="GGA69874.1"/>
    </source>
</evidence>
<dbReference type="PANTHER" id="PTHR20919">
    <property type="entry name" value="HOMOSERINE O-SUCCINYLTRANSFERASE"/>
    <property type="match status" value="1"/>
</dbReference>
<evidence type="ECO:0000256" key="2">
    <source>
        <dbReference type="ARBA" id="ARBA00022490"/>
    </source>
</evidence>
<organism evidence="10 11">
    <name type="scientific">Neiella marina</name>
    <dbReference type="NCBI Taxonomy" id="508461"/>
    <lineage>
        <taxon>Bacteria</taxon>
        <taxon>Pseudomonadati</taxon>
        <taxon>Pseudomonadota</taxon>
        <taxon>Gammaproteobacteria</taxon>
        <taxon>Alteromonadales</taxon>
        <taxon>Echinimonadaceae</taxon>
        <taxon>Neiella</taxon>
    </lineage>
</organism>
<accession>A0A8J2U341</accession>
<comment type="similarity">
    <text evidence="8">Belongs to the MetA family.</text>
</comment>
<dbReference type="Proteomes" id="UP000619743">
    <property type="component" value="Unassembled WGS sequence"/>
</dbReference>
<evidence type="ECO:0000256" key="7">
    <source>
        <dbReference type="ARBA" id="ARBA00053298"/>
    </source>
</evidence>
<dbReference type="Gene3D" id="3.40.50.880">
    <property type="match status" value="1"/>
</dbReference>
<gene>
    <name evidence="10" type="primary">metA</name>
    <name evidence="8" type="synonym">metAS</name>
    <name evidence="10" type="ORF">GCM10011369_09420</name>
</gene>
<name>A0A8J2U341_9GAMM</name>
<protein>
    <recommendedName>
        <fullName evidence="8">Homoserine O-succinyltransferase</fullName>
        <shortName evidence="8">HST</shortName>
        <ecNumber evidence="8">2.3.1.46</ecNumber>
    </recommendedName>
    <alternativeName>
        <fullName evidence="8">Homoserine transsuccinylase</fullName>
        <shortName evidence="8">HTS</shortName>
    </alternativeName>
</protein>
<dbReference type="GO" id="GO:0008899">
    <property type="term" value="F:homoserine O-succinyltransferase activity"/>
    <property type="evidence" value="ECO:0007669"/>
    <property type="project" value="UniProtKB-EC"/>
</dbReference>
<dbReference type="Pfam" id="PF04204">
    <property type="entry name" value="HTS"/>
    <property type="match status" value="1"/>
</dbReference>
<evidence type="ECO:0000256" key="3">
    <source>
        <dbReference type="ARBA" id="ARBA00022605"/>
    </source>
</evidence>
<feature type="binding site" evidence="8">
    <location>
        <position position="163"/>
    </location>
    <ligand>
        <name>substrate</name>
    </ligand>
</feature>
<feature type="active site" description="Acyl-thioester intermediate" evidence="8 9">
    <location>
        <position position="142"/>
    </location>
</feature>
<evidence type="ECO:0000256" key="6">
    <source>
        <dbReference type="ARBA" id="ARBA00051253"/>
    </source>
</evidence>
<dbReference type="NCBIfam" id="TIGR01001">
    <property type="entry name" value="metA"/>
    <property type="match status" value="1"/>
</dbReference>
<dbReference type="RefSeq" id="WP_087504780.1">
    <property type="nucleotide sequence ID" value="NZ_BMDX01000003.1"/>
</dbReference>
<comment type="function">
    <text evidence="7 8">Transfers a succinyl group from succinyl-CoA to L-homoserine, forming succinyl-L-homoserine.</text>
</comment>
<proteinExistence type="inferred from homology"/>
<feature type="active site" evidence="8">
    <location>
        <position position="237"/>
    </location>
</feature>
<keyword evidence="2 8" id="KW-0963">Cytoplasm</keyword>
<keyword evidence="11" id="KW-1185">Reference proteome</keyword>
<dbReference type="InterPro" id="IPR005697">
    <property type="entry name" value="HST_MetA"/>
</dbReference>
<evidence type="ECO:0000256" key="5">
    <source>
        <dbReference type="ARBA" id="ARBA00023315"/>
    </source>
</evidence>
<dbReference type="PIRSF" id="PIRSF000450">
    <property type="entry name" value="H_ser_succinyltr"/>
    <property type="match status" value="1"/>
</dbReference>
<evidence type="ECO:0000256" key="1">
    <source>
        <dbReference type="ARBA" id="ARBA00004496"/>
    </source>
</evidence>
<dbReference type="GO" id="GO:0005737">
    <property type="term" value="C:cytoplasm"/>
    <property type="evidence" value="ECO:0007669"/>
    <property type="project" value="UniProtKB-SubCell"/>
</dbReference>
<dbReference type="EC" id="2.3.1.46" evidence="8"/>
<keyword evidence="8" id="KW-0486">Methionine biosynthesis</keyword>
<dbReference type="CDD" id="cd03131">
    <property type="entry name" value="GATase1_HTS"/>
    <property type="match status" value="1"/>
</dbReference>
<dbReference type="InterPro" id="IPR033752">
    <property type="entry name" value="MetA_family"/>
</dbReference>
<comment type="caution">
    <text evidence="8">Lacks conserved residue(s) required for the propagation of feature annotation.</text>
</comment>
<dbReference type="HAMAP" id="MF_00295">
    <property type="entry name" value="MetA_acyltransf"/>
    <property type="match status" value="1"/>
</dbReference>
<keyword evidence="5 8" id="KW-0012">Acyltransferase</keyword>
<comment type="caution">
    <text evidence="10">The sequence shown here is derived from an EMBL/GenBank/DDBJ whole genome shotgun (WGS) entry which is preliminary data.</text>
</comment>
<dbReference type="GO" id="GO:0019281">
    <property type="term" value="P:L-methionine biosynthetic process from homoserine via O-succinyl-L-homoserine and cystathionine"/>
    <property type="evidence" value="ECO:0007669"/>
    <property type="project" value="InterPro"/>
</dbReference>
<comment type="catalytic activity">
    <reaction evidence="6 8">
        <text>L-homoserine + succinyl-CoA = O-succinyl-L-homoserine + CoA</text>
        <dbReference type="Rhea" id="RHEA:22008"/>
        <dbReference type="ChEBI" id="CHEBI:57287"/>
        <dbReference type="ChEBI" id="CHEBI:57292"/>
        <dbReference type="ChEBI" id="CHEBI:57476"/>
        <dbReference type="ChEBI" id="CHEBI:57661"/>
        <dbReference type="EC" id="2.3.1.46"/>
    </reaction>
</comment>
<evidence type="ECO:0000256" key="4">
    <source>
        <dbReference type="ARBA" id="ARBA00022679"/>
    </source>
</evidence>
<dbReference type="InterPro" id="IPR029062">
    <property type="entry name" value="Class_I_gatase-like"/>
</dbReference>
<dbReference type="FunFam" id="3.40.50.880:FF:000004">
    <property type="entry name" value="Homoserine O-succinyltransferase"/>
    <property type="match status" value="1"/>
</dbReference>
<dbReference type="UniPathway" id="UPA00051">
    <property type="reaction ID" value="UER00075"/>
</dbReference>
<dbReference type="GO" id="GO:0004414">
    <property type="term" value="F:homoserine O-acetyltransferase activity"/>
    <property type="evidence" value="ECO:0007669"/>
    <property type="project" value="UniProtKB-UniRule"/>
</dbReference>
<comment type="subcellular location">
    <subcellularLocation>
        <location evidence="1 8">Cytoplasm</location>
    </subcellularLocation>
</comment>
<comment type="pathway">
    <text evidence="8">Amino-acid biosynthesis; L-methionine biosynthesis via de novo pathway; O-succinyl-L-homoserine from L-homoserine: step 1/1.</text>
</comment>
<keyword evidence="4 8" id="KW-0808">Transferase</keyword>
<evidence type="ECO:0000313" key="11">
    <source>
        <dbReference type="Proteomes" id="UP000619743"/>
    </source>
</evidence>
<dbReference type="EMBL" id="BMDX01000003">
    <property type="protein sequence ID" value="GGA69874.1"/>
    <property type="molecule type" value="Genomic_DNA"/>
</dbReference>
<reference evidence="11" key="1">
    <citation type="journal article" date="2019" name="Int. J. Syst. Evol. Microbiol.">
        <title>The Global Catalogue of Microorganisms (GCM) 10K type strain sequencing project: providing services to taxonomists for standard genome sequencing and annotation.</title>
        <authorList>
            <consortium name="The Broad Institute Genomics Platform"/>
            <consortium name="The Broad Institute Genome Sequencing Center for Infectious Disease"/>
            <person name="Wu L."/>
            <person name="Ma J."/>
        </authorList>
    </citation>
    <scope>NUCLEOTIDE SEQUENCE [LARGE SCALE GENOMIC DNA]</scope>
    <source>
        <strain evidence="11">CGMCC 1.10130</strain>
    </source>
</reference>
<dbReference type="AlphaFoldDB" id="A0A8J2U341"/>
<dbReference type="SUPFAM" id="SSF52317">
    <property type="entry name" value="Class I glutamine amidotransferase-like"/>
    <property type="match status" value="1"/>
</dbReference>
<feature type="binding site" evidence="8">
    <location>
        <position position="249"/>
    </location>
    <ligand>
        <name>substrate</name>
    </ligand>
</feature>
<dbReference type="OrthoDB" id="9772423at2"/>
<feature type="active site" description="Proton acceptor" evidence="8">
    <location>
        <position position="235"/>
    </location>
</feature>
<evidence type="ECO:0000256" key="9">
    <source>
        <dbReference type="PIRSR" id="PIRSR000450-1"/>
    </source>
</evidence>
<feature type="site" description="Important for acyl-CoA specificity" evidence="8">
    <location>
        <position position="111"/>
    </location>
</feature>
<feature type="site" description="Important for substrate specificity" evidence="8">
    <location>
        <position position="192"/>
    </location>
</feature>
<dbReference type="PANTHER" id="PTHR20919:SF0">
    <property type="entry name" value="HOMOSERINE O-SUCCINYLTRANSFERASE"/>
    <property type="match status" value="1"/>
</dbReference>
<evidence type="ECO:0000256" key="8">
    <source>
        <dbReference type="HAMAP-Rule" id="MF_00295"/>
    </source>
</evidence>
<feature type="binding site" evidence="8">
    <location>
        <position position="192"/>
    </location>
    <ligand>
        <name>substrate</name>
    </ligand>
</feature>